<gene>
    <name evidence="6" type="ORF">CB0940_04123</name>
    <name evidence="7" type="ORF">RHO25_005961</name>
</gene>
<feature type="domain" description="Dynamin-type G" evidence="5">
    <location>
        <begin position="37"/>
        <end position="322"/>
    </location>
</feature>
<dbReference type="SUPFAM" id="SSF52540">
    <property type="entry name" value="P-loop containing nucleoside triphosphate hydrolases"/>
    <property type="match status" value="1"/>
</dbReference>
<dbReference type="GO" id="GO:0005525">
    <property type="term" value="F:GTP binding"/>
    <property type="evidence" value="ECO:0007669"/>
    <property type="project" value="InterPro"/>
</dbReference>
<dbReference type="PROSITE" id="PS51388">
    <property type="entry name" value="GED"/>
    <property type="match status" value="1"/>
</dbReference>
<organism evidence="6 8">
    <name type="scientific">Cercospora beticola</name>
    <name type="common">Sugarbeet leaf spot fungus</name>
    <dbReference type="NCBI Taxonomy" id="122368"/>
    <lineage>
        <taxon>Eukaryota</taxon>
        <taxon>Fungi</taxon>
        <taxon>Dikarya</taxon>
        <taxon>Ascomycota</taxon>
        <taxon>Pezizomycotina</taxon>
        <taxon>Dothideomycetes</taxon>
        <taxon>Dothideomycetidae</taxon>
        <taxon>Mycosphaerellales</taxon>
        <taxon>Mycosphaerellaceae</taxon>
        <taxon>Cercospora</taxon>
    </lineage>
</organism>
<feature type="domain" description="GED" evidence="4">
    <location>
        <begin position="600"/>
        <end position="691"/>
    </location>
</feature>
<evidence type="ECO:0000313" key="6">
    <source>
        <dbReference type="EMBL" id="PIA93728.1"/>
    </source>
</evidence>
<accession>A0A2G5HMK4</accession>
<dbReference type="Proteomes" id="UP000230605">
    <property type="component" value="Chromosome 4"/>
</dbReference>
<evidence type="ECO:0000313" key="8">
    <source>
        <dbReference type="Proteomes" id="UP000230605"/>
    </source>
</evidence>
<dbReference type="SMART" id="SM00053">
    <property type="entry name" value="DYNc"/>
    <property type="match status" value="1"/>
</dbReference>
<name>A0A2G5HMK4_CERBT</name>
<dbReference type="Pfam" id="PF00350">
    <property type="entry name" value="Dynamin_N"/>
    <property type="match status" value="1"/>
</dbReference>
<dbReference type="PANTHER" id="PTHR11566">
    <property type="entry name" value="DYNAMIN"/>
    <property type="match status" value="1"/>
</dbReference>
<dbReference type="GO" id="GO:0005874">
    <property type="term" value="C:microtubule"/>
    <property type="evidence" value="ECO:0007669"/>
    <property type="project" value="TreeGrafter"/>
</dbReference>
<dbReference type="GO" id="GO:0048312">
    <property type="term" value="P:intracellular distribution of mitochondria"/>
    <property type="evidence" value="ECO:0007669"/>
    <property type="project" value="TreeGrafter"/>
</dbReference>
<evidence type="ECO:0000259" key="4">
    <source>
        <dbReference type="PROSITE" id="PS51388"/>
    </source>
</evidence>
<dbReference type="InterPro" id="IPR001401">
    <property type="entry name" value="Dynamin_GTPase"/>
</dbReference>
<dbReference type="OrthoDB" id="415706at2759"/>
<dbReference type="AlphaFoldDB" id="A0A2G5HMK4"/>
<dbReference type="GO" id="GO:0016020">
    <property type="term" value="C:membrane"/>
    <property type="evidence" value="ECO:0007669"/>
    <property type="project" value="TreeGrafter"/>
</dbReference>
<dbReference type="InterPro" id="IPR045063">
    <property type="entry name" value="Dynamin_N"/>
</dbReference>
<dbReference type="InterPro" id="IPR020850">
    <property type="entry name" value="GED_dom"/>
</dbReference>
<dbReference type="PROSITE" id="PS51718">
    <property type="entry name" value="G_DYNAMIN_2"/>
    <property type="match status" value="1"/>
</dbReference>
<dbReference type="Proteomes" id="UP001302367">
    <property type="component" value="Chromosome 4"/>
</dbReference>
<feature type="region of interest" description="Disordered" evidence="3">
    <location>
        <begin position="735"/>
        <end position="763"/>
    </location>
</feature>
<dbReference type="EMBL" id="LKMD01000105">
    <property type="protein sequence ID" value="PIA93728.1"/>
    <property type="molecule type" value="Genomic_DNA"/>
</dbReference>
<dbReference type="GO" id="GO:0006897">
    <property type="term" value="P:endocytosis"/>
    <property type="evidence" value="ECO:0007669"/>
    <property type="project" value="TreeGrafter"/>
</dbReference>
<feature type="region of interest" description="Disordered" evidence="3">
    <location>
        <begin position="779"/>
        <end position="818"/>
    </location>
</feature>
<reference evidence="6 8" key="1">
    <citation type="submission" date="2015-10" db="EMBL/GenBank/DDBJ databases">
        <title>The cercosporin biosynthetic gene cluster was horizontally transferred to several fungal lineages and shown to be expanded in Cercospora beticola based on microsynteny with recipient genomes.</title>
        <authorList>
            <person name="De Jonge R."/>
            <person name="Ebert M.K."/>
            <person name="Suttle J.C."/>
            <person name="Jurick Ii W.M."/>
            <person name="Secor G.A."/>
            <person name="Thomma B.P."/>
            <person name="Van De Peer Y."/>
            <person name="Bolton M.D."/>
        </authorList>
    </citation>
    <scope>NUCLEOTIDE SEQUENCE [LARGE SCALE GENOMIC DNA]</scope>
    <source>
        <strain evidence="6 8">09-40</strain>
    </source>
</reference>
<dbReference type="GO" id="GO:0008017">
    <property type="term" value="F:microtubule binding"/>
    <property type="evidence" value="ECO:0007669"/>
    <property type="project" value="TreeGrafter"/>
</dbReference>
<dbReference type="InterPro" id="IPR027417">
    <property type="entry name" value="P-loop_NTPase"/>
</dbReference>
<proteinExistence type="predicted"/>
<dbReference type="PANTHER" id="PTHR11566:SF21">
    <property type="entry name" value="DYNAMIN RELATED PROTEIN 1, ISOFORM A"/>
    <property type="match status" value="1"/>
</dbReference>
<dbReference type="InterPro" id="IPR030381">
    <property type="entry name" value="G_DYNAMIN_dom"/>
</dbReference>
<keyword evidence="9" id="KW-1185">Reference proteome</keyword>
<dbReference type="Gene3D" id="3.40.50.300">
    <property type="entry name" value="P-loop containing nucleotide triphosphate hydrolases"/>
    <property type="match status" value="1"/>
</dbReference>
<evidence type="ECO:0000256" key="3">
    <source>
        <dbReference type="SAM" id="MobiDB-lite"/>
    </source>
</evidence>
<dbReference type="GO" id="GO:0000266">
    <property type="term" value="P:mitochondrial fission"/>
    <property type="evidence" value="ECO:0007669"/>
    <property type="project" value="TreeGrafter"/>
</dbReference>
<dbReference type="PRINTS" id="PR00195">
    <property type="entry name" value="DYNAMIN"/>
</dbReference>
<dbReference type="InterPro" id="IPR022812">
    <property type="entry name" value="Dynamin"/>
</dbReference>
<dbReference type="Pfam" id="PF01031">
    <property type="entry name" value="Dynamin_M"/>
    <property type="match status" value="1"/>
</dbReference>
<keyword evidence="1" id="KW-0547">Nucleotide-binding</keyword>
<reference evidence="7 9" key="2">
    <citation type="submission" date="2023-09" db="EMBL/GenBank/DDBJ databases">
        <title>Complete-Gapless Cercospora beticola genome.</title>
        <authorList>
            <person name="Wyatt N.A."/>
            <person name="Spanner R.E."/>
            <person name="Bolton M.D."/>
        </authorList>
    </citation>
    <scope>NUCLEOTIDE SEQUENCE [LARGE SCALE GENOMIC DNA]</scope>
    <source>
        <strain evidence="7">Cb09-40</strain>
    </source>
</reference>
<protein>
    <submittedName>
        <fullName evidence="6">Interferon-induced GTP-binding protein Mx</fullName>
    </submittedName>
</protein>
<dbReference type="GO" id="GO:0016559">
    <property type="term" value="P:peroxisome fission"/>
    <property type="evidence" value="ECO:0007669"/>
    <property type="project" value="TreeGrafter"/>
</dbReference>
<dbReference type="EMBL" id="CP134187">
    <property type="protein sequence ID" value="WPB01337.1"/>
    <property type="molecule type" value="Genomic_DNA"/>
</dbReference>
<evidence type="ECO:0000313" key="7">
    <source>
        <dbReference type="EMBL" id="WPB01337.1"/>
    </source>
</evidence>
<evidence type="ECO:0000256" key="1">
    <source>
        <dbReference type="ARBA" id="ARBA00022741"/>
    </source>
</evidence>
<dbReference type="InterPro" id="IPR000375">
    <property type="entry name" value="Dynamin_stalk"/>
</dbReference>
<sequence length="818" mass="91017">MSAFRDLDNGLPLVASAEQNELMDAIDRLRPLSLQHELELPQLIVCGKQSSGKSSVLEAISHIPFPIGRETTTRFATELVLRNASDENISASIVPSAGTSTADLAILREFDPDVQRLSDFSRVLREASDHLKRLVPPGKLSSHRLRIELSGPQQPHLTLIDMPGLMLNATSGFTESDIESVRTVMKEYMRQPKSIILALMPASDDLADHEVLQFAAEADPEGVRTLGILTKPDRIEDDESRAVRIKVVQNEEIPLKLGWHVLRNLGPGVETRSAEDRDREEADFFADPGSVWSTVAPAKKGVAALRARLRSILLRSIADTLPALTSEIELRISALDQHLIMLGPPRMTSNEQLSYLDNISREMSTLIDQACKGTYDEPFFTSALTNDGNNARLLRTRIRDLYDDFYQHMIDDGQLYHIVDGETRTCSVHDRSVHSGEIVLGRTTSPLCVSYQNMAKAVLHYIGQFRAQELDGEPPAVAIGQVFRLMATPWQHLGDALAIRCIDAARYFFCSALNACAPSHTANAIYERMVASRFESCRERVRLKVKELTTPYQSPFPITKNPLYRSNLRSYDLKAIDETARLEGPLRNIEEAANLARRPEHNVLNAAAVYYEIAVHTFIDNIMTLAIENCIMTPLKDMFNVRKALQLDDASFAAITAEPNEVVTSRKSSAEDLQVFTEVLEVCNRHKFFAGTNSLEEDSSADHVQLNNIHRAATPTTSPAKLRASSDGLLAVSRQDAAMRTPPRTPENDARERGTTLGMPLPQDESSAAIRDLFDPDFDASSTPQIDQNEHLGLPHNGTRTAQRRQPQHRGIFTNNNI</sequence>
<dbReference type="GO" id="GO:0003924">
    <property type="term" value="F:GTPase activity"/>
    <property type="evidence" value="ECO:0007669"/>
    <property type="project" value="InterPro"/>
</dbReference>
<keyword evidence="2" id="KW-0342">GTP-binding</keyword>
<evidence type="ECO:0000256" key="2">
    <source>
        <dbReference type="ARBA" id="ARBA00023134"/>
    </source>
</evidence>
<dbReference type="CDD" id="cd08771">
    <property type="entry name" value="DLP_1"/>
    <property type="match status" value="1"/>
</dbReference>
<dbReference type="GO" id="GO:0005739">
    <property type="term" value="C:mitochondrion"/>
    <property type="evidence" value="ECO:0007669"/>
    <property type="project" value="TreeGrafter"/>
</dbReference>
<evidence type="ECO:0000259" key="5">
    <source>
        <dbReference type="PROSITE" id="PS51718"/>
    </source>
</evidence>
<evidence type="ECO:0000313" key="9">
    <source>
        <dbReference type="Proteomes" id="UP001302367"/>
    </source>
</evidence>